<evidence type="ECO:0000256" key="11">
    <source>
        <dbReference type="ARBA" id="ARBA00023136"/>
    </source>
</evidence>
<dbReference type="GO" id="GO:0020037">
    <property type="term" value="F:heme binding"/>
    <property type="evidence" value="ECO:0007669"/>
    <property type="project" value="TreeGrafter"/>
</dbReference>
<dbReference type="Pfam" id="PF01292">
    <property type="entry name" value="Ni_hydr_CYTB"/>
    <property type="match status" value="1"/>
</dbReference>
<evidence type="ECO:0000313" key="14">
    <source>
        <dbReference type="EMBL" id="CAJ0854941.1"/>
    </source>
</evidence>
<protein>
    <recommendedName>
        <fullName evidence="13">Cytochrome b561 bacterial/Ni-hydrogenase domain-containing protein</fullName>
    </recommendedName>
</protein>
<dbReference type="EMBL" id="OY288114">
    <property type="protein sequence ID" value="CAJ0854941.1"/>
    <property type="molecule type" value="Genomic_DNA"/>
</dbReference>
<dbReference type="InterPro" id="IPR011577">
    <property type="entry name" value="Cyt_b561_bac/Ni-Hgenase"/>
</dbReference>
<comment type="subcellular location">
    <subcellularLocation>
        <location evidence="1">Cell membrane</location>
        <topology evidence="1">Multi-pass membrane protein</topology>
    </subcellularLocation>
</comment>
<evidence type="ECO:0000256" key="4">
    <source>
        <dbReference type="ARBA" id="ARBA00022475"/>
    </source>
</evidence>
<dbReference type="InterPro" id="IPR016174">
    <property type="entry name" value="Di-haem_cyt_TM"/>
</dbReference>
<dbReference type="PRINTS" id="PR00161">
    <property type="entry name" value="NIHGNASECYTB"/>
</dbReference>
<reference evidence="14" key="1">
    <citation type="submission" date="2023-07" db="EMBL/GenBank/DDBJ databases">
        <authorList>
            <person name="Pelsma A.J. K."/>
        </authorList>
    </citation>
    <scope>NUCLEOTIDE SEQUENCE</scope>
</reference>
<dbReference type="GO" id="GO:0005886">
    <property type="term" value="C:plasma membrane"/>
    <property type="evidence" value="ECO:0007669"/>
    <property type="project" value="UniProtKB-SubCell"/>
</dbReference>
<keyword evidence="11 12" id="KW-0472">Membrane</keyword>
<evidence type="ECO:0000256" key="3">
    <source>
        <dbReference type="ARBA" id="ARBA00022448"/>
    </source>
</evidence>
<dbReference type="AlphaFoldDB" id="A0AA48LXK0"/>
<keyword evidence="7" id="KW-0479">Metal-binding</keyword>
<keyword evidence="8" id="KW-0249">Electron transport</keyword>
<proteinExistence type="inferred from homology"/>
<keyword evidence="3" id="KW-0813">Transport</keyword>
<dbReference type="GO" id="GO:0022904">
    <property type="term" value="P:respiratory electron transport chain"/>
    <property type="evidence" value="ECO:0007669"/>
    <property type="project" value="InterPro"/>
</dbReference>
<evidence type="ECO:0000256" key="9">
    <source>
        <dbReference type="ARBA" id="ARBA00022989"/>
    </source>
</evidence>
<evidence type="ECO:0000259" key="13">
    <source>
        <dbReference type="Pfam" id="PF01292"/>
    </source>
</evidence>
<evidence type="ECO:0000256" key="8">
    <source>
        <dbReference type="ARBA" id="ARBA00022982"/>
    </source>
</evidence>
<evidence type="ECO:0000256" key="5">
    <source>
        <dbReference type="ARBA" id="ARBA00022617"/>
    </source>
</evidence>
<dbReference type="PANTHER" id="PTHR30485">
    <property type="entry name" value="NI/FE-HYDROGENASE 1 B-TYPE CYTOCHROME SUBUNIT"/>
    <property type="match status" value="1"/>
</dbReference>
<dbReference type="PANTHER" id="PTHR30485:SF1">
    <property type="entry name" value="CYTOCHROME YDHU-RELATED"/>
    <property type="match status" value="1"/>
</dbReference>
<accession>A0AA48LXK0</accession>
<feature type="domain" description="Cytochrome b561 bacterial/Ni-hydrogenase" evidence="13">
    <location>
        <begin position="13"/>
        <end position="192"/>
    </location>
</feature>
<feature type="transmembrane region" description="Helical" evidence="12">
    <location>
        <begin position="168"/>
        <end position="191"/>
    </location>
</feature>
<dbReference type="SUPFAM" id="SSF81342">
    <property type="entry name" value="Transmembrane di-heme cytochromes"/>
    <property type="match status" value="1"/>
</dbReference>
<dbReference type="InterPro" id="IPR051542">
    <property type="entry name" value="Hydrogenase_cytochrome"/>
</dbReference>
<evidence type="ECO:0000256" key="12">
    <source>
        <dbReference type="SAM" id="Phobius"/>
    </source>
</evidence>
<feature type="transmembrane region" description="Helical" evidence="12">
    <location>
        <begin position="60"/>
        <end position="87"/>
    </location>
</feature>
<keyword evidence="4" id="KW-1003">Cell membrane</keyword>
<keyword evidence="6 12" id="KW-0812">Transmembrane</keyword>
<evidence type="ECO:0000256" key="10">
    <source>
        <dbReference type="ARBA" id="ARBA00023004"/>
    </source>
</evidence>
<sequence>MAGRISEKEGAFVHPLFVRVTHWVNAFAAIAMLMSGLRIYDAAPLYNLRFPAEMTLGGWLAGALAWHFAAMWVLIVNGFAYVVYGVLSGHFIRRIFRVRPMAAYRNIRSEMKLLLIHGTGEYNGLQRLLYVVVIFDFVLLFLSGLALWKPVQFQGLTSFLGGYEQARHIHFFGMAVMAIFLVVHVGVAFAIKGTIGPMLSGRLTRSRSERPLNR</sequence>
<evidence type="ECO:0000256" key="7">
    <source>
        <dbReference type="ARBA" id="ARBA00022723"/>
    </source>
</evidence>
<name>A0AA48LXK0_9ZZZZ</name>
<feature type="transmembrane region" description="Helical" evidence="12">
    <location>
        <begin position="128"/>
        <end position="148"/>
    </location>
</feature>
<dbReference type="Gene3D" id="1.20.950.20">
    <property type="entry name" value="Transmembrane di-heme cytochromes, Chain C"/>
    <property type="match status" value="1"/>
</dbReference>
<dbReference type="InterPro" id="IPR000516">
    <property type="entry name" value="Ni-dep_Hydgase_cyt-B"/>
</dbReference>
<keyword evidence="10" id="KW-0408">Iron</keyword>
<keyword evidence="5" id="KW-0349">Heme</keyword>
<evidence type="ECO:0000256" key="2">
    <source>
        <dbReference type="ARBA" id="ARBA00008622"/>
    </source>
</evidence>
<dbReference type="GO" id="GO:0009055">
    <property type="term" value="F:electron transfer activity"/>
    <property type="evidence" value="ECO:0007669"/>
    <property type="project" value="InterPro"/>
</dbReference>
<evidence type="ECO:0000256" key="6">
    <source>
        <dbReference type="ARBA" id="ARBA00022692"/>
    </source>
</evidence>
<gene>
    <name evidence="14" type="primary">yedZ1</name>
    <name evidence="14" type="ORF">AMST5_00787</name>
</gene>
<comment type="similarity">
    <text evidence="2">Belongs to the HupC/HyaC/HydC family.</text>
</comment>
<evidence type="ECO:0000256" key="1">
    <source>
        <dbReference type="ARBA" id="ARBA00004651"/>
    </source>
</evidence>
<organism evidence="14">
    <name type="scientific">freshwater sediment metagenome</name>
    <dbReference type="NCBI Taxonomy" id="556182"/>
    <lineage>
        <taxon>unclassified sequences</taxon>
        <taxon>metagenomes</taxon>
        <taxon>ecological metagenomes</taxon>
    </lineage>
</organism>
<feature type="transmembrane region" description="Helical" evidence="12">
    <location>
        <begin position="20"/>
        <end position="40"/>
    </location>
</feature>
<dbReference type="GO" id="GO:0005506">
    <property type="term" value="F:iron ion binding"/>
    <property type="evidence" value="ECO:0007669"/>
    <property type="project" value="InterPro"/>
</dbReference>
<keyword evidence="9 12" id="KW-1133">Transmembrane helix</keyword>